<name>A0A3E0X045_9GAMM</name>
<evidence type="ECO:0000256" key="2">
    <source>
        <dbReference type="ARBA" id="ARBA00022490"/>
    </source>
</evidence>
<dbReference type="GO" id="GO:0005886">
    <property type="term" value="C:plasma membrane"/>
    <property type="evidence" value="ECO:0007669"/>
    <property type="project" value="UniProtKB-SubCell"/>
</dbReference>
<dbReference type="Gene3D" id="1.10.3890.10">
    <property type="entry name" value="HflD-like"/>
    <property type="match status" value="1"/>
</dbReference>
<dbReference type="SUPFAM" id="SSF101322">
    <property type="entry name" value="YcfC-like"/>
    <property type="match status" value="1"/>
</dbReference>
<dbReference type="OrthoDB" id="9788031at2"/>
<comment type="caution">
    <text evidence="5">The sequence shown here is derived from an EMBL/GenBank/DDBJ whole genome shotgun (WGS) entry which is preliminary data.</text>
</comment>
<dbReference type="EMBL" id="NFZW01000003">
    <property type="protein sequence ID" value="RFA38555.1"/>
    <property type="molecule type" value="Genomic_DNA"/>
</dbReference>
<dbReference type="InterPro" id="IPR007451">
    <property type="entry name" value="HflD"/>
</dbReference>
<dbReference type="RefSeq" id="WP_116302599.1">
    <property type="nucleotide sequence ID" value="NZ_NFZW01000003.1"/>
</dbReference>
<dbReference type="NCBIfam" id="NF001246">
    <property type="entry name" value="PRK00218.1-2"/>
    <property type="match status" value="1"/>
</dbReference>
<organism evidence="5 6">
    <name type="scientific">Alkalilimnicola ehrlichii</name>
    <dbReference type="NCBI Taxonomy" id="351052"/>
    <lineage>
        <taxon>Bacteria</taxon>
        <taxon>Pseudomonadati</taxon>
        <taxon>Pseudomonadota</taxon>
        <taxon>Gammaproteobacteria</taxon>
        <taxon>Chromatiales</taxon>
        <taxon>Ectothiorhodospiraceae</taxon>
        <taxon>Alkalilimnicola</taxon>
    </lineage>
</organism>
<evidence type="ECO:0000313" key="5">
    <source>
        <dbReference type="EMBL" id="RFA38555.1"/>
    </source>
</evidence>
<evidence type="ECO:0000256" key="3">
    <source>
        <dbReference type="ARBA" id="ARBA00023136"/>
    </source>
</evidence>
<keyword evidence="3 4" id="KW-0472">Membrane</keyword>
<dbReference type="HAMAP" id="MF_00695">
    <property type="entry name" value="HflD_protein"/>
    <property type="match status" value="1"/>
</dbReference>
<comment type="subcellular location">
    <subcellularLocation>
        <location evidence="4">Cytoplasm</location>
    </subcellularLocation>
    <subcellularLocation>
        <location evidence="4">Cell membrane</location>
        <topology evidence="4">Peripheral membrane protein</topology>
        <orientation evidence="4">Cytoplasmic side</orientation>
    </subcellularLocation>
</comment>
<dbReference type="PANTHER" id="PTHR38100">
    <property type="entry name" value="HIGH FREQUENCY LYSOGENIZATION PROTEIN HFLD"/>
    <property type="match status" value="1"/>
</dbReference>
<gene>
    <name evidence="4" type="primary">hflD</name>
    <name evidence="5" type="ORF">CAL65_04200</name>
</gene>
<dbReference type="GO" id="GO:0005737">
    <property type="term" value="C:cytoplasm"/>
    <property type="evidence" value="ECO:0007669"/>
    <property type="project" value="UniProtKB-SubCell"/>
</dbReference>
<dbReference type="InterPro" id="IPR035932">
    <property type="entry name" value="HflD-like_sf"/>
</dbReference>
<keyword evidence="2 4" id="KW-0963">Cytoplasm</keyword>
<dbReference type="Pfam" id="PF04356">
    <property type="entry name" value="DUF489"/>
    <property type="match status" value="1"/>
</dbReference>
<keyword evidence="1 4" id="KW-1003">Cell membrane</keyword>
<dbReference type="Proteomes" id="UP000256763">
    <property type="component" value="Unassembled WGS sequence"/>
</dbReference>
<protein>
    <recommendedName>
        <fullName evidence="4">High frequency lysogenization protein HflD homolog</fullName>
    </recommendedName>
</protein>
<keyword evidence="6" id="KW-1185">Reference proteome</keyword>
<accession>A0A3E0X045</accession>
<proteinExistence type="inferred from homology"/>
<dbReference type="PANTHER" id="PTHR38100:SF1">
    <property type="entry name" value="HIGH FREQUENCY LYSOGENIZATION PROTEIN HFLD"/>
    <property type="match status" value="1"/>
</dbReference>
<evidence type="ECO:0000313" key="6">
    <source>
        <dbReference type="Proteomes" id="UP000256763"/>
    </source>
</evidence>
<evidence type="ECO:0000256" key="1">
    <source>
        <dbReference type="ARBA" id="ARBA00022475"/>
    </source>
</evidence>
<evidence type="ECO:0000256" key="4">
    <source>
        <dbReference type="HAMAP-Rule" id="MF_00695"/>
    </source>
</evidence>
<sequence>MGSLSCFTPERNASEAASSCAAILWTINHAEDIRESSTDPSCCTAKYFCVTQVAQRGHANKSDVEPCLAGLLKVYDGDLRNLYGPPEQLHNGLKQLQEQLTRPNNPVLTRYLVAAIYLERRLRKRGDLMRRLGEGLEAARRQVDYFGENHPNVISNLAGLYADTVSTLTPRIMVQGNREYLEQPANAEMIRTLLLAAIRSISLWREAGGSRWKLLFNRRQILAAADRLLKERSFV</sequence>
<dbReference type="AlphaFoldDB" id="A0A3E0X045"/>
<comment type="similarity">
    <text evidence="4">Belongs to the HflD family.</text>
</comment>
<reference evidence="6" key="1">
    <citation type="submission" date="2017-05" db="EMBL/GenBank/DDBJ databases">
        <authorList>
            <person name="Sharma S."/>
            <person name="Sidhu C."/>
            <person name="Pinnaka A.K."/>
        </authorList>
    </citation>
    <scope>NUCLEOTIDE SEQUENCE [LARGE SCALE GENOMIC DNA]</scope>
    <source>
        <strain evidence="6">AK93</strain>
    </source>
</reference>